<dbReference type="Pfam" id="PF04357">
    <property type="entry name" value="TamB"/>
    <property type="match status" value="1"/>
</dbReference>
<evidence type="ECO:0000313" key="9">
    <source>
        <dbReference type="Proteomes" id="UP001368318"/>
    </source>
</evidence>
<dbReference type="PANTHER" id="PTHR36985">
    <property type="entry name" value="TRANSLOCATION AND ASSEMBLY MODULE SUBUNIT TAMB"/>
    <property type="match status" value="1"/>
</dbReference>
<feature type="domain" description="Translocation and assembly module TamB C-terminal" evidence="6">
    <location>
        <begin position="999"/>
        <end position="1416"/>
    </location>
</feature>
<dbReference type="EMBL" id="CP136925">
    <property type="protein sequence ID" value="WXA14539.1"/>
    <property type="molecule type" value="Genomic_DNA"/>
</dbReference>
<evidence type="ECO:0000256" key="2">
    <source>
        <dbReference type="ARBA" id="ARBA00022692"/>
    </source>
</evidence>
<comment type="subcellular location">
    <subcellularLocation>
        <location evidence="1">Membrane</location>
        <topology evidence="1">Single-pass membrane protein</topology>
    </subcellularLocation>
</comment>
<evidence type="ECO:0000256" key="3">
    <source>
        <dbReference type="ARBA" id="ARBA00022989"/>
    </source>
</evidence>
<dbReference type="GO" id="GO:0009306">
    <property type="term" value="P:protein secretion"/>
    <property type="evidence" value="ECO:0007669"/>
    <property type="project" value="InterPro"/>
</dbReference>
<feature type="compositionally biased region" description="Basic and acidic residues" evidence="5">
    <location>
        <begin position="1434"/>
        <end position="1447"/>
    </location>
</feature>
<dbReference type="PANTHER" id="PTHR36985:SF1">
    <property type="entry name" value="TRANSLOCATION AND ASSEMBLY MODULE SUBUNIT TAMB"/>
    <property type="match status" value="1"/>
</dbReference>
<dbReference type="KEGG" id="mcaa:R3L15_06555"/>
<feature type="region of interest" description="Disordered" evidence="5">
    <location>
        <begin position="1430"/>
        <end position="1462"/>
    </location>
</feature>
<dbReference type="EMBL" id="CP136924">
    <property type="protein sequence ID" value="WXA03037.1"/>
    <property type="molecule type" value="Genomic_DNA"/>
</dbReference>
<organism evidence="7 9">
    <name type="scientific">Mangrovimonas cancribranchiae</name>
    <dbReference type="NCBI Taxonomy" id="3080055"/>
    <lineage>
        <taxon>Bacteria</taxon>
        <taxon>Pseudomonadati</taxon>
        <taxon>Bacteroidota</taxon>
        <taxon>Flavobacteriia</taxon>
        <taxon>Flavobacteriales</taxon>
        <taxon>Flavobacteriaceae</taxon>
        <taxon>Mangrovimonas</taxon>
    </lineage>
</organism>
<dbReference type="Proteomes" id="UP001368318">
    <property type="component" value="Chromosome"/>
</dbReference>
<keyword evidence="3" id="KW-1133">Transmembrane helix</keyword>
<keyword evidence="4" id="KW-0472">Membrane</keyword>
<name>A0AAU6NZM3_9FLAO</name>
<evidence type="ECO:0000256" key="1">
    <source>
        <dbReference type="ARBA" id="ARBA00004167"/>
    </source>
</evidence>
<reference evidence="7 9" key="1">
    <citation type="submission" date="2023-10" db="EMBL/GenBank/DDBJ databases">
        <title>Culture-based analysis of two novel bacteria associated with mangrove crab gills.</title>
        <authorList>
            <person name="Yang X."/>
            <person name="Garuglieri E."/>
            <person name="Van Goethem M.W."/>
            <person name="Fusi M."/>
            <person name="Marasco R."/>
            <person name="Daffonchio D.G."/>
        </authorList>
    </citation>
    <scope>NUCLEOTIDE SEQUENCE [LARGE SCALE GENOMIC DNA]</scope>
    <source>
        <strain evidence="8">UG2-1</strain>
        <strain evidence="7">UG2-2</strain>
        <strain evidence="9">UG2_2</strain>
    </source>
</reference>
<evidence type="ECO:0000259" key="6">
    <source>
        <dbReference type="Pfam" id="PF04357"/>
    </source>
</evidence>
<proteinExistence type="predicted"/>
<dbReference type="RefSeq" id="WP_338733993.1">
    <property type="nucleotide sequence ID" value="NZ_CP136924.1"/>
</dbReference>
<sequence>MLLFIILVLIFSIPSVQTYLGKYATNYLNEEFNTDFNIGKIGLQFNGDVEIKDILIKDYKDNTLISIIELNTSILNFRNLYNSKLAFGDVDIEGLIFNIKTYKEETETNLDVFVARFDEDNPDNKKSNFLLSSSDVTIENGTFRLIDENNENPTILEFKNINTNTTDLLIKGSDVSTRINALSFTDSRGLKMKKLVSNFIYTPSHIYLEDLEIETKESSLEGEVKFLYKREDLKDFTDKVNVKATFNNTDIALNELNTFYDEFGVNQRAKFSANISGTLNDLFVKNLKLNTSTKSAIYGDIKFKNLFNSAENNFSMEGDFTNLSSNYRDLKALLPNVLGETIPSSFDKLGDFTIVGTSHITPTTILANIEINTDLGFIDSDLKMTDINNIDKASYTGNIIFDEFDIGKFLNDPTLKTTSLNLDVDGSGFTKKNINTEMVGDIFSITYNNYTYQNIEVSGVLKDRIFNGQIISNDKNLKFKFNGLANFSQDINTFDFIANVEHANLRAMNFVTNDELSIFKGKVDMRMSGTTINDAVGDINFTETYYLNEHDKYHFKDFKITSSITDKEHHVTVNSPDIIEGELKGEFLFEDIGKLFLNAVGSIYTNYSPYKVREDQYIDFNFNIYNKIVEVFVPDIKLGSNTYMRGRVESNQGAFKFTFKSPEIRLFDYFAEKIELQLDNKNPLFNTYVEVDSVNTGYYNLSKFKLINKTLNDTLFVRSEFNGGKNNLDVYNLNFYHTINEEEKSVVGIKRSDVTFKGNTWIINSRRNNLHKVEFDKTLQNFDINQIVMSHKQEQIQLSATLRDSTYKNIKLDFKDVHLENVIPDVESLSLQGNVNGELDVFQAEGKYLPNASVTIDSFIVNELNLGDFNADIIGNETLTNYNVDVKIKDDISESFRAIGNINAEGEHAVLDVDLNFDKFNLQPLNPFLDDVLSDIRGLVTGEANVSGRLNQPRIDGMLTMNNSGLRVNELNTDFNFEDNSIVQLENQSFIFNNLSIEDTAHNTKGVLSGSISHDNFATWTLNLEVASDNLLVLNTKEEEESLYYGTAFINGSATIIGPTDQLVIDVIAETNPGTVFVIPLNDTESFGDNSYIHFLTPEEKIAKLKGEDIVIKDVSGLELDFDLEITQDAEIEIVIDKNSGSTIRGRGEGGLLIDINTNGKFNMYGDFVVFEGVYNFLYGGFVQKKFNVLEGNLAWDGDPLKARIDIKAEYKTRANPSPLLDNPINRSIPVNLETTLTGQLEKPEINFDFVFPNVNSTVKSELNYRLDSKEDRDNQALYLLATGAFSNRFNINFTGTITERLNGIVNGLLTSSDNKVNVGLNYEAGENTPEYQTDDRLGVTLQTNISDRIMLNSKVGVPVGGVSETVIAGDVQVDFLLNKEGTLTAKVFNRENSIRNLGEEIGYTQGVGISYSVDFDTFKELLQKIFKGNVNTPKEKPEEDKTKNDDNMLPSYVGFKKSDSD</sequence>
<evidence type="ECO:0000256" key="4">
    <source>
        <dbReference type="ARBA" id="ARBA00023136"/>
    </source>
</evidence>
<keyword evidence="9" id="KW-1185">Reference proteome</keyword>
<evidence type="ECO:0000313" key="8">
    <source>
        <dbReference type="EMBL" id="WXA14539.1"/>
    </source>
</evidence>
<keyword evidence="2" id="KW-0812">Transmembrane</keyword>
<evidence type="ECO:0000256" key="5">
    <source>
        <dbReference type="SAM" id="MobiDB-lite"/>
    </source>
</evidence>
<dbReference type="InterPro" id="IPR007452">
    <property type="entry name" value="TamB_C"/>
</dbReference>
<evidence type="ECO:0000313" key="7">
    <source>
        <dbReference type="EMBL" id="WXA03037.1"/>
    </source>
</evidence>
<accession>A0AAU6NZM3</accession>
<gene>
    <name evidence="8" type="ORF">R3L15_06555</name>
    <name evidence="7" type="ORF">R3L16_00845</name>
</gene>
<dbReference type="GO" id="GO:0005886">
    <property type="term" value="C:plasma membrane"/>
    <property type="evidence" value="ECO:0007669"/>
    <property type="project" value="InterPro"/>
</dbReference>
<protein>
    <submittedName>
        <fullName evidence="7">Translocation/assembly module TamB domain-containing protein</fullName>
    </submittedName>
</protein>